<evidence type="ECO:0000313" key="12">
    <source>
        <dbReference type="EMBL" id="POY71006.1"/>
    </source>
</evidence>
<dbReference type="GO" id="GO:0046872">
    <property type="term" value="F:metal ion binding"/>
    <property type="evidence" value="ECO:0007669"/>
    <property type="project" value="UniProtKB-KW"/>
</dbReference>
<feature type="domain" description="Peptidase M13 N-terminal" evidence="11">
    <location>
        <begin position="168"/>
        <end position="605"/>
    </location>
</feature>
<evidence type="ECO:0000256" key="5">
    <source>
        <dbReference type="ARBA" id="ARBA00022801"/>
    </source>
</evidence>
<dbReference type="PRINTS" id="PR00786">
    <property type="entry name" value="NEPRILYSIN"/>
</dbReference>
<feature type="transmembrane region" description="Helical" evidence="9">
    <location>
        <begin position="67"/>
        <end position="91"/>
    </location>
</feature>
<dbReference type="PROSITE" id="PS51885">
    <property type="entry name" value="NEPRILYSIN"/>
    <property type="match status" value="1"/>
</dbReference>
<keyword evidence="4" id="KW-0479">Metal-binding</keyword>
<keyword evidence="5" id="KW-0378">Hydrolase</keyword>
<dbReference type="PANTHER" id="PTHR11733">
    <property type="entry name" value="ZINC METALLOPROTEASE FAMILY M13 NEPRILYSIN-RELATED"/>
    <property type="match status" value="1"/>
</dbReference>
<proteinExistence type="inferred from homology"/>
<feature type="region of interest" description="Disordered" evidence="8">
    <location>
        <begin position="100"/>
        <end position="139"/>
    </location>
</feature>
<dbReference type="CDD" id="cd08662">
    <property type="entry name" value="M13"/>
    <property type="match status" value="1"/>
</dbReference>
<accession>A0A2S5B2M9</accession>
<dbReference type="EMBL" id="PJQD01000088">
    <property type="protein sequence ID" value="POY71006.1"/>
    <property type="molecule type" value="Genomic_DNA"/>
</dbReference>
<dbReference type="OrthoDB" id="6475849at2759"/>
<evidence type="ECO:0008006" key="14">
    <source>
        <dbReference type="Google" id="ProtNLM"/>
    </source>
</evidence>
<evidence type="ECO:0000259" key="10">
    <source>
        <dbReference type="Pfam" id="PF01431"/>
    </source>
</evidence>
<dbReference type="AlphaFoldDB" id="A0A2S5B2M9"/>
<keyword evidence="7" id="KW-0482">Metalloprotease</keyword>
<dbReference type="InterPro" id="IPR024079">
    <property type="entry name" value="MetalloPept_cat_dom_sf"/>
</dbReference>
<evidence type="ECO:0000259" key="11">
    <source>
        <dbReference type="Pfam" id="PF05649"/>
    </source>
</evidence>
<dbReference type="Gene3D" id="3.40.390.10">
    <property type="entry name" value="Collagenase (Catalytic Domain)"/>
    <property type="match status" value="2"/>
</dbReference>
<keyword evidence="9" id="KW-0812">Transmembrane</keyword>
<dbReference type="GO" id="GO:0016485">
    <property type="term" value="P:protein processing"/>
    <property type="evidence" value="ECO:0007669"/>
    <property type="project" value="TreeGrafter"/>
</dbReference>
<evidence type="ECO:0000256" key="3">
    <source>
        <dbReference type="ARBA" id="ARBA00022670"/>
    </source>
</evidence>
<dbReference type="STRING" id="741276.A0A2S5B2M9"/>
<evidence type="ECO:0000256" key="6">
    <source>
        <dbReference type="ARBA" id="ARBA00022833"/>
    </source>
</evidence>
<dbReference type="Gene3D" id="1.10.1380.10">
    <property type="entry name" value="Neutral endopeptidase , domain2"/>
    <property type="match status" value="2"/>
</dbReference>
<dbReference type="InterPro" id="IPR008753">
    <property type="entry name" value="Peptidase_M13_N"/>
</dbReference>
<evidence type="ECO:0000256" key="1">
    <source>
        <dbReference type="ARBA" id="ARBA00001947"/>
    </source>
</evidence>
<comment type="similarity">
    <text evidence="2">Belongs to the peptidase M13 family.</text>
</comment>
<dbReference type="Proteomes" id="UP000237144">
    <property type="component" value="Unassembled WGS sequence"/>
</dbReference>
<keyword evidence="9" id="KW-0472">Membrane</keyword>
<dbReference type="Pfam" id="PF05649">
    <property type="entry name" value="Peptidase_M13_N"/>
    <property type="match status" value="1"/>
</dbReference>
<feature type="compositionally biased region" description="Pro residues" evidence="8">
    <location>
        <begin position="126"/>
        <end position="136"/>
    </location>
</feature>
<feature type="domain" description="Peptidase M13 C-terminal" evidence="10">
    <location>
        <begin position="667"/>
        <end position="888"/>
    </location>
</feature>
<dbReference type="SUPFAM" id="SSF55486">
    <property type="entry name" value="Metalloproteases ('zincins'), catalytic domain"/>
    <property type="match status" value="1"/>
</dbReference>
<dbReference type="InterPro" id="IPR000718">
    <property type="entry name" value="Peptidase_M13"/>
</dbReference>
<evidence type="ECO:0000313" key="13">
    <source>
        <dbReference type="Proteomes" id="UP000237144"/>
    </source>
</evidence>
<keyword evidence="13" id="KW-1185">Reference proteome</keyword>
<keyword evidence="6" id="KW-0862">Zinc</keyword>
<keyword evidence="9" id="KW-1133">Transmembrane helix</keyword>
<dbReference type="PANTHER" id="PTHR11733:SF167">
    <property type="entry name" value="FI17812P1-RELATED"/>
    <property type="match status" value="1"/>
</dbReference>
<dbReference type="Pfam" id="PF01431">
    <property type="entry name" value="Peptidase_M13"/>
    <property type="match status" value="1"/>
</dbReference>
<sequence>MSTAAARARARAAHAERAPLLREYDRGGNRIRDDDDDVTLSARARSLGSRLRTALHNPGRLTALEKALAAAFLVALLLTGLFAGLFGGSVVKYKHYKHRHEHENHRYPPPRPTTTVTATGGYPGPTGRPLPPPAPPRHPKDPNAVCLTADCVRSAAKILSSLDTTVDPCHDFYSFANGNWLADHPIPPGKASFSVMSDIGDRNRRIIKGVLERDSESEKHLDKADKENLANLRAFWTSCNNEEMLDKVGSQPLYALAEEAISLWRGEEDESVDVLDAEADEELDLFLQSDEPSYEIATKKHKKHKNKGKKGRWNPKTRRERLTNALAFLHSRGVDALFGASGDGDVGNDPKQVVLWLSQSGLGLPSKDYYKDKAVVTDYEETIATVLDNVYSSRKESAMTGLAADVIAFEKKLAKISLDLDKLSEPGLTYNPFNASDLQDLFPSISFGNYFASLGPRPRFPEPVVVTSPEYFRSLTKLIDATGPEVLEAYLVAQVGMTYANLLGAKEPIRVASDRFIHGLMGITTAPPRSEVCLDLLDRTLGFSVGRYFVEEAFPGDSKKYGEEVIRAIIAAFQARLPARTWLDAETRQKAKEKVEAIEYKIGYPLSPDTTNAESIRAYYQLNLPVLDDDFFGNVVRSTVADEKREWAKIGRRKNRDEWEMVPQEVNAYFEPSDNQIVFPAGILQTPFFHVDWPEYLVFGAFGSVAGHELTHSLDQSGRQYDKDGRLVDWWSEETNKRFNERQKCFRHQYKGYNITGPDGRTYPINSRYTGGEDGADSGGIAQAYDAWTARRNVTTTSLSRAPAGDEPAPDAKNWLLPGLDDYTQDQLFFIAYAQGWARASTRAEDVRRIRVDPHSPTRFRVIGPLSNNEAFAKAFNCPAGSPMNRGQDRCELW</sequence>
<evidence type="ECO:0000256" key="9">
    <source>
        <dbReference type="SAM" id="Phobius"/>
    </source>
</evidence>
<gene>
    <name evidence="12" type="ORF">BMF94_5931</name>
</gene>
<evidence type="ECO:0000256" key="8">
    <source>
        <dbReference type="SAM" id="MobiDB-lite"/>
    </source>
</evidence>
<dbReference type="GO" id="GO:0005886">
    <property type="term" value="C:plasma membrane"/>
    <property type="evidence" value="ECO:0007669"/>
    <property type="project" value="TreeGrafter"/>
</dbReference>
<dbReference type="InterPro" id="IPR042089">
    <property type="entry name" value="Peptidase_M13_dom_2"/>
</dbReference>
<protein>
    <recommendedName>
        <fullName evidence="14">Endothelin-converting enzyme 1</fullName>
    </recommendedName>
</protein>
<dbReference type="GO" id="GO:0004222">
    <property type="term" value="F:metalloendopeptidase activity"/>
    <property type="evidence" value="ECO:0007669"/>
    <property type="project" value="InterPro"/>
</dbReference>
<evidence type="ECO:0000256" key="7">
    <source>
        <dbReference type="ARBA" id="ARBA00023049"/>
    </source>
</evidence>
<reference evidence="12 13" key="1">
    <citation type="journal article" date="2018" name="Front. Microbiol.">
        <title>Prospects for Fungal Bioremediation of Acidic Radioactive Waste Sites: Characterization and Genome Sequence of Rhodotorula taiwanensis MD1149.</title>
        <authorList>
            <person name="Tkavc R."/>
            <person name="Matrosova V.Y."/>
            <person name="Grichenko O.E."/>
            <person name="Gostincar C."/>
            <person name="Volpe R.P."/>
            <person name="Klimenkova P."/>
            <person name="Gaidamakova E.K."/>
            <person name="Zhou C.E."/>
            <person name="Stewart B.J."/>
            <person name="Lyman M.G."/>
            <person name="Malfatti S.A."/>
            <person name="Rubinfeld B."/>
            <person name="Courtot M."/>
            <person name="Singh J."/>
            <person name="Dalgard C.L."/>
            <person name="Hamilton T."/>
            <person name="Frey K.G."/>
            <person name="Gunde-Cimerman N."/>
            <person name="Dugan L."/>
            <person name="Daly M.J."/>
        </authorList>
    </citation>
    <scope>NUCLEOTIDE SEQUENCE [LARGE SCALE GENOMIC DNA]</scope>
    <source>
        <strain evidence="12 13">MD1149</strain>
    </source>
</reference>
<evidence type="ECO:0000256" key="2">
    <source>
        <dbReference type="ARBA" id="ARBA00007357"/>
    </source>
</evidence>
<keyword evidence="3" id="KW-0645">Protease</keyword>
<comment type="caution">
    <text evidence="12">The sequence shown here is derived from an EMBL/GenBank/DDBJ whole genome shotgun (WGS) entry which is preliminary data.</text>
</comment>
<evidence type="ECO:0000256" key="4">
    <source>
        <dbReference type="ARBA" id="ARBA00022723"/>
    </source>
</evidence>
<name>A0A2S5B2M9_9BASI</name>
<dbReference type="InterPro" id="IPR018497">
    <property type="entry name" value="Peptidase_M13_C"/>
</dbReference>
<organism evidence="12 13">
    <name type="scientific">Rhodotorula taiwanensis</name>
    <dbReference type="NCBI Taxonomy" id="741276"/>
    <lineage>
        <taxon>Eukaryota</taxon>
        <taxon>Fungi</taxon>
        <taxon>Dikarya</taxon>
        <taxon>Basidiomycota</taxon>
        <taxon>Pucciniomycotina</taxon>
        <taxon>Microbotryomycetes</taxon>
        <taxon>Sporidiobolales</taxon>
        <taxon>Sporidiobolaceae</taxon>
        <taxon>Rhodotorula</taxon>
    </lineage>
</organism>
<comment type="cofactor">
    <cofactor evidence="1">
        <name>Zn(2+)</name>
        <dbReference type="ChEBI" id="CHEBI:29105"/>
    </cofactor>
</comment>